<feature type="non-terminal residue" evidence="1">
    <location>
        <position position="76"/>
    </location>
</feature>
<dbReference type="EMBL" id="JH930468">
    <property type="protein sequence ID" value="EKM60746.1"/>
    <property type="molecule type" value="Genomic_DNA"/>
</dbReference>
<evidence type="ECO:0000313" key="2">
    <source>
        <dbReference type="Proteomes" id="UP000008370"/>
    </source>
</evidence>
<dbReference type="OrthoDB" id="2423701at2759"/>
<protein>
    <submittedName>
        <fullName evidence="1">Uncharacterized protein</fullName>
    </submittedName>
</protein>
<dbReference type="Proteomes" id="UP000008370">
    <property type="component" value="Unassembled WGS sequence"/>
</dbReference>
<evidence type="ECO:0000313" key="1">
    <source>
        <dbReference type="EMBL" id="EKM60746.1"/>
    </source>
</evidence>
<gene>
    <name evidence="1" type="ORF">PHACADRAFT_110422</name>
</gene>
<dbReference type="KEGG" id="pco:PHACADRAFT_110422"/>
<keyword evidence="2" id="KW-1185">Reference proteome</keyword>
<organism evidence="1 2">
    <name type="scientific">Phanerochaete carnosa (strain HHB-10118-sp)</name>
    <name type="common">White-rot fungus</name>
    <name type="synonym">Peniophora carnosa</name>
    <dbReference type="NCBI Taxonomy" id="650164"/>
    <lineage>
        <taxon>Eukaryota</taxon>
        <taxon>Fungi</taxon>
        <taxon>Dikarya</taxon>
        <taxon>Basidiomycota</taxon>
        <taxon>Agaricomycotina</taxon>
        <taxon>Agaricomycetes</taxon>
        <taxon>Polyporales</taxon>
        <taxon>Phanerochaetaceae</taxon>
        <taxon>Phanerochaete</taxon>
    </lineage>
</organism>
<dbReference type="HOGENOM" id="CLU_2661286_0_0_1"/>
<sequence>MRQCRCWILEGFHESGPTLNPVVAVKYFDSVIEVLEWGRRTWKDVPKAVRGDIFEDTFFVGVKSLRLDACIAVSDP</sequence>
<dbReference type="RefSeq" id="XP_007390193.1">
    <property type="nucleotide sequence ID" value="XM_007390131.1"/>
</dbReference>
<reference evidence="1 2" key="1">
    <citation type="journal article" date="2012" name="BMC Genomics">
        <title>Comparative genomics of the white-rot fungi, Phanerochaete carnosa and P. chrysosporium, to elucidate the genetic basis of the distinct wood types they colonize.</title>
        <authorList>
            <person name="Suzuki H."/>
            <person name="MacDonald J."/>
            <person name="Syed K."/>
            <person name="Salamov A."/>
            <person name="Hori C."/>
            <person name="Aerts A."/>
            <person name="Henrissat B."/>
            <person name="Wiebenga A."/>
            <person name="vanKuyk P.A."/>
            <person name="Barry K."/>
            <person name="Lindquist E."/>
            <person name="LaButti K."/>
            <person name="Lapidus A."/>
            <person name="Lucas S."/>
            <person name="Coutinho P."/>
            <person name="Gong Y."/>
            <person name="Samejima M."/>
            <person name="Mahadevan R."/>
            <person name="Abou-Zaid M."/>
            <person name="de Vries R.P."/>
            <person name="Igarashi K."/>
            <person name="Yadav J.S."/>
            <person name="Grigoriev I.V."/>
            <person name="Master E.R."/>
        </authorList>
    </citation>
    <scope>NUCLEOTIDE SEQUENCE [LARGE SCALE GENOMIC DNA]</scope>
    <source>
        <strain evidence="1 2">HHB-10118-sp</strain>
    </source>
</reference>
<dbReference type="InParanoid" id="K5VCT0"/>
<proteinExistence type="predicted"/>
<dbReference type="STRING" id="650164.K5VCT0"/>
<dbReference type="AlphaFoldDB" id="K5VCT0"/>
<accession>K5VCT0</accession>
<name>K5VCT0_PHACS</name>
<dbReference type="GeneID" id="18907622"/>